<dbReference type="KEGG" id="lcm:102351066"/>
<proteinExistence type="predicted"/>
<keyword evidence="3" id="KW-1185">Reference proteome</keyword>
<dbReference type="EMBL" id="AFYH01087412">
    <property type="status" value="NOT_ANNOTATED_CDS"/>
    <property type="molecule type" value="Genomic_DNA"/>
</dbReference>
<reference evidence="3" key="1">
    <citation type="submission" date="2011-08" db="EMBL/GenBank/DDBJ databases">
        <title>The draft genome of Latimeria chalumnae.</title>
        <authorList>
            <person name="Di Palma F."/>
            <person name="Alfoldi J."/>
            <person name="Johnson J."/>
            <person name="Berlin A."/>
            <person name="Gnerre S."/>
            <person name="Jaffe D."/>
            <person name="MacCallum I."/>
            <person name="Young S."/>
            <person name="Walker B.J."/>
            <person name="Lander E."/>
            <person name="Lindblad-Toh K."/>
        </authorList>
    </citation>
    <scope>NUCLEOTIDE SEQUENCE [LARGE SCALE GENOMIC DNA]</scope>
    <source>
        <strain evidence="3">Wild caught</strain>
    </source>
</reference>
<dbReference type="OMA" id="LEDNIKW"/>
<dbReference type="EMBL" id="AFYH01087413">
    <property type="status" value="NOT_ANNOTATED_CDS"/>
    <property type="molecule type" value="Genomic_DNA"/>
</dbReference>
<dbReference type="OrthoDB" id="2126027at2759"/>
<dbReference type="PANTHER" id="PTHR28457:SF3">
    <property type="entry name" value="CILIARY-ASSOCIATED CALCIUM-BINDING COILED-COIL PROTEIN 1"/>
    <property type="match status" value="1"/>
</dbReference>
<evidence type="ECO:0000313" key="2">
    <source>
        <dbReference type="Ensembl" id="ENSLACP00000022678.1"/>
    </source>
</evidence>
<dbReference type="FunCoup" id="M3XIX2">
    <property type="interactions" value="62"/>
</dbReference>
<feature type="compositionally biased region" description="Acidic residues" evidence="1">
    <location>
        <begin position="100"/>
        <end position="111"/>
    </location>
</feature>
<dbReference type="AlphaFoldDB" id="M3XIX2"/>
<dbReference type="HOGENOM" id="CLU_078810_0_0_1"/>
<organism evidence="2 3">
    <name type="scientific">Latimeria chalumnae</name>
    <name type="common">Coelacanth</name>
    <dbReference type="NCBI Taxonomy" id="7897"/>
    <lineage>
        <taxon>Eukaryota</taxon>
        <taxon>Metazoa</taxon>
        <taxon>Chordata</taxon>
        <taxon>Craniata</taxon>
        <taxon>Vertebrata</taxon>
        <taxon>Euteleostomi</taxon>
        <taxon>Coelacanthiformes</taxon>
        <taxon>Coelacanthidae</taxon>
        <taxon>Latimeria</taxon>
    </lineage>
</organism>
<evidence type="ECO:0000313" key="3">
    <source>
        <dbReference type="Proteomes" id="UP000008672"/>
    </source>
</evidence>
<name>M3XIX2_LATCH</name>
<gene>
    <name evidence="2" type="primary">CABCOCO1</name>
</gene>
<dbReference type="GeneTree" id="ENSGT00390000004181"/>
<reference evidence="2" key="2">
    <citation type="submission" date="2025-08" db="UniProtKB">
        <authorList>
            <consortium name="Ensembl"/>
        </authorList>
    </citation>
    <scope>IDENTIFICATION</scope>
</reference>
<dbReference type="Proteomes" id="UP000008672">
    <property type="component" value="Unassembled WGS sequence"/>
</dbReference>
<dbReference type="InterPro" id="IPR032727">
    <property type="entry name" value="CLAMP"/>
</dbReference>
<protein>
    <submittedName>
        <fullName evidence="2">Ciliary associated calcium binding coiled-coil 1</fullName>
    </submittedName>
</protein>
<sequence length="172" mass="19374">MVGIGVEQSRSEKSSGMDSFTVEQAGAIVSFFKISLFQHYKLYEFLFNHPRDELVLGAEQEVELIKPVEIQFPAPLEEGIPYDIYCQFVAPPPADKTGDELDEQQPEDFEENLGTNGASEVDPLAGYTMEDVKSVLGQVIREVVGSLQTEINEKLRLQEEAYVVRMEKLKKI</sequence>
<feature type="region of interest" description="Disordered" evidence="1">
    <location>
        <begin position="93"/>
        <end position="117"/>
    </location>
</feature>
<accession>M3XIX2</accession>
<dbReference type="eggNOG" id="ENOG502RTDR">
    <property type="taxonomic scope" value="Eukaryota"/>
</dbReference>
<dbReference type="EMBL" id="AFYH01087410">
    <property type="status" value="NOT_ANNOTATED_CDS"/>
    <property type="molecule type" value="Genomic_DNA"/>
</dbReference>
<dbReference type="EMBL" id="AFYH01087411">
    <property type="status" value="NOT_ANNOTATED_CDS"/>
    <property type="molecule type" value="Genomic_DNA"/>
</dbReference>
<dbReference type="EMBL" id="AFYH01087409">
    <property type="status" value="NOT_ANNOTATED_CDS"/>
    <property type="molecule type" value="Genomic_DNA"/>
</dbReference>
<dbReference type="InParanoid" id="M3XIX2"/>
<reference evidence="2" key="3">
    <citation type="submission" date="2025-09" db="UniProtKB">
        <authorList>
            <consortium name="Ensembl"/>
        </authorList>
    </citation>
    <scope>IDENTIFICATION</scope>
</reference>
<dbReference type="Pfam" id="PF14769">
    <property type="entry name" value="CLAMP"/>
    <property type="match status" value="1"/>
</dbReference>
<dbReference type="Ensembl" id="ENSLACT00000025028.1">
    <property type="protein sequence ID" value="ENSLACP00000022678.1"/>
    <property type="gene ID" value="ENSLACG00000022647.1"/>
</dbReference>
<dbReference type="STRING" id="7897.ENSLACP00000022678"/>
<evidence type="ECO:0000256" key="1">
    <source>
        <dbReference type="SAM" id="MobiDB-lite"/>
    </source>
</evidence>
<dbReference type="PANTHER" id="PTHR28457">
    <property type="entry name" value="COILED-COIL DOMAIN-CONTAINING PROTEIN 189"/>
    <property type="match status" value="1"/>
</dbReference>